<dbReference type="InterPro" id="IPR027469">
    <property type="entry name" value="Cation_efflux_TMD_sf"/>
</dbReference>
<feature type="domain" description="Cation efflux protein cytoplasmic" evidence="11">
    <location>
        <begin position="224"/>
        <end position="289"/>
    </location>
</feature>
<accession>A0A6M5YBV0</accession>
<feature type="transmembrane region" description="Helical" evidence="9">
    <location>
        <begin position="194"/>
        <end position="211"/>
    </location>
</feature>
<keyword evidence="5" id="KW-0862">Zinc</keyword>
<dbReference type="AlphaFoldDB" id="A0A6M5YBV0"/>
<dbReference type="NCBIfam" id="TIGR01297">
    <property type="entry name" value="CDF"/>
    <property type="match status" value="1"/>
</dbReference>
<feature type="transmembrane region" description="Helical" evidence="9">
    <location>
        <begin position="95"/>
        <end position="114"/>
    </location>
</feature>
<keyword evidence="3" id="KW-0813">Transport</keyword>
<evidence type="ECO:0000256" key="1">
    <source>
        <dbReference type="ARBA" id="ARBA00004141"/>
    </source>
</evidence>
<keyword evidence="6 9" id="KW-1133">Transmembrane helix</keyword>
<evidence type="ECO:0000256" key="8">
    <source>
        <dbReference type="ARBA" id="ARBA00023136"/>
    </source>
</evidence>
<dbReference type="PANTHER" id="PTHR11562:SF17">
    <property type="entry name" value="RE54080P-RELATED"/>
    <property type="match status" value="1"/>
</dbReference>
<dbReference type="Pfam" id="PF01545">
    <property type="entry name" value="Cation_efflux"/>
    <property type="match status" value="1"/>
</dbReference>
<feature type="transmembrane region" description="Helical" evidence="9">
    <location>
        <begin position="55"/>
        <end position="75"/>
    </location>
</feature>
<dbReference type="InterPro" id="IPR002524">
    <property type="entry name" value="Cation_efflux"/>
</dbReference>
<comment type="similarity">
    <text evidence="2">Belongs to the cation diffusion facilitator (CDF) transporter (TC 2.A.4) family. SLC30A subfamily.</text>
</comment>
<dbReference type="PANTHER" id="PTHR11562">
    <property type="entry name" value="CATION EFFLUX PROTEIN/ ZINC TRANSPORTER"/>
    <property type="match status" value="1"/>
</dbReference>
<feature type="domain" description="Cation efflux protein transmembrane" evidence="10">
    <location>
        <begin position="28"/>
        <end position="216"/>
    </location>
</feature>
<evidence type="ECO:0000259" key="11">
    <source>
        <dbReference type="Pfam" id="PF16916"/>
    </source>
</evidence>
<dbReference type="SUPFAM" id="SSF160240">
    <property type="entry name" value="Cation efflux protein cytoplasmic domain-like"/>
    <property type="match status" value="1"/>
</dbReference>
<dbReference type="EMBL" id="CP053435">
    <property type="protein sequence ID" value="QJW91024.1"/>
    <property type="molecule type" value="Genomic_DNA"/>
</dbReference>
<dbReference type="InterPro" id="IPR058533">
    <property type="entry name" value="Cation_efflux_TM"/>
</dbReference>
<evidence type="ECO:0000256" key="9">
    <source>
        <dbReference type="SAM" id="Phobius"/>
    </source>
</evidence>
<dbReference type="GO" id="GO:0005886">
    <property type="term" value="C:plasma membrane"/>
    <property type="evidence" value="ECO:0007669"/>
    <property type="project" value="TreeGrafter"/>
</dbReference>
<feature type="transmembrane region" description="Helical" evidence="9">
    <location>
        <begin position="27"/>
        <end position="49"/>
    </location>
</feature>
<name>A0A6M5YBV0_9BACT</name>
<evidence type="ECO:0000256" key="2">
    <source>
        <dbReference type="ARBA" id="ARBA00008873"/>
    </source>
</evidence>
<sequence>MSHHHDHTHSHGHHHHGPAVLTNVNRALIIGAVLNTIYVVVEFGLGFYYNSLALIADAGHNLSDVASLLLSLLAFRLARVRNTTNYTYGYRKSTVLASLTNAVILLVTIGAILWESIQRFRHPEPVPGGPVAWVAGLGLVVNTVSALLFFRDKDHDLNIRGAYLHLMADALVSLGVVVAGIVITYTNWTWLDPAIGLVVAGVILGSTWRLLSDSVRLSLDGVPAGIDLEAVLTDLRTVKGVRDVHHVHVWAMSTTENALTAHLVLAPDLSDAQISDLKHDARHRLEHHTIRHATLETEVVAETDCPAKECINFFGT</sequence>
<dbReference type="InterPro" id="IPR027470">
    <property type="entry name" value="Cation_efflux_CTD"/>
</dbReference>
<evidence type="ECO:0000256" key="3">
    <source>
        <dbReference type="ARBA" id="ARBA00022448"/>
    </source>
</evidence>
<evidence type="ECO:0000313" key="13">
    <source>
        <dbReference type="Proteomes" id="UP000502756"/>
    </source>
</evidence>
<keyword evidence="13" id="KW-1185">Reference proteome</keyword>
<protein>
    <submittedName>
        <fullName evidence="12">Cation transporter</fullName>
    </submittedName>
</protein>
<dbReference type="InterPro" id="IPR050681">
    <property type="entry name" value="CDF/SLC30A"/>
</dbReference>
<proteinExistence type="inferred from homology"/>
<dbReference type="SUPFAM" id="SSF161111">
    <property type="entry name" value="Cation efflux protein transmembrane domain-like"/>
    <property type="match status" value="1"/>
</dbReference>
<comment type="subcellular location">
    <subcellularLocation>
        <location evidence="1">Membrane</location>
        <topology evidence="1">Multi-pass membrane protein</topology>
    </subcellularLocation>
</comment>
<keyword evidence="4 9" id="KW-0812">Transmembrane</keyword>
<evidence type="ECO:0000313" key="12">
    <source>
        <dbReference type="EMBL" id="QJW91024.1"/>
    </source>
</evidence>
<organism evidence="12 13">
    <name type="scientific">Spirosoma taeanense</name>
    <dbReference type="NCBI Taxonomy" id="2735870"/>
    <lineage>
        <taxon>Bacteria</taxon>
        <taxon>Pseudomonadati</taxon>
        <taxon>Bacteroidota</taxon>
        <taxon>Cytophagia</taxon>
        <taxon>Cytophagales</taxon>
        <taxon>Cytophagaceae</taxon>
        <taxon>Spirosoma</taxon>
    </lineage>
</organism>
<dbReference type="GO" id="GO:0005385">
    <property type="term" value="F:zinc ion transmembrane transporter activity"/>
    <property type="evidence" value="ECO:0007669"/>
    <property type="project" value="TreeGrafter"/>
</dbReference>
<dbReference type="InterPro" id="IPR036837">
    <property type="entry name" value="Cation_efflux_CTD_sf"/>
</dbReference>
<feature type="transmembrane region" description="Helical" evidence="9">
    <location>
        <begin position="162"/>
        <end position="188"/>
    </location>
</feature>
<dbReference type="Proteomes" id="UP000502756">
    <property type="component" value="Chromosome"/>
</dbReference>
<gene>
    <name evidence="12" type="ORF">HNV11_17405</name>
</gene>
<reference evidence="12 13" key="1">
    <citation type="submission" date="2020-05" db="EMBL/GenBank/DDBJ databases">
        <title>Genome sequencing of Spirosoma sp. TS118.</title>
        <authorList>
            <person name="Lee J.-H."/>
            <person name="Jeong S."/>
            <person name="Zhao L."/>
            <person name="Jung J.-H."/>
            <person name="Kim M.-K."/>
            <person name="Lim S."/>
        </authorList>
    </citation>
    <scope>NUCLEOTIDE SEQUENCE [LARGE SCALE GENOMIC DNA]</scope>
    <source>
        <strain evidence="12 13">TS118</strain>
    </source>
</reference>
<dbReference type="KEGG" id="stae:HNV11_17405"/>
<keyword evidence="5" id="KW-0864">Zinc transport</keyword>
<evidence type="ECO:0000256" key="7">
    <source>
        <dbReference type="ARBA" id="ARBA00023065"/>
    </source>
</evidence>
<evidence type="ECO:0000256" key="5">
    <source>
        <dbReference type="ARBA" id="ARBA00022906"/>
    </source>
</evidence>
<evidence type="ECO:0000259" key="10">
    <source>
        <dbReference type="Pfam" id="PF01545"/>
    </source>
</evidence>
<feature type="transmembrane region" description="Helical" evidence="9">
    <location>
        <begin position="130"/>
        <end position="150"/>
    </location>
</feature>
<keyword evidence="8 9" id="KW-0472">Membrane</keyword>
<evidence type="ECO:0000256" key="6">
    <source>
        <dbReference type="ARBA" id="ARBA00022989"/>
    </source>
</evidence>
<evidence type="ECO:0000256" key="4">
    <source>
        <dbReference type="ARBA" id="ARBA00022692"/>
    </source>
</evidence>
<dbReference type="RefSeq" id="WP_171740869.1">
    <property type="nucleotide sequence ID" value="NZ_CP053435.1"/>
</dbReference>
<dbReference type="Pfam" id="PF16916">
    <property type="entry name" value="ZT_dimer"/>
    <property type="match status" value="1"/>
</dbReference>
<dbReference type="Gene3D" id="1.20.1510.10">
    <property type="entry name" value="Cation efflux protein transmembrane domain"/>
    <property type="match status" value="1"/>
</dbReference>
<keyword evidence="7" id="KW-0406">Ion transport</keyword>